<protein>
    <submittedName>
        <fullName evidence="2">Uncharacterized protein</fullName>
    </submittedName>
</protein>
<accession>A0A7S1CYC0</accession>
<proteinExistence type="predicted"/>
<dbReference type="AlphaFoldDB" id="A0A7S1CYC0"/>
<feature type="region of interest" description="Disordered" evidence="1">
    <location>
        <begin position="180"/>
        <end position="214"/>
    </location>
</feature>
<name>A0A7S1CYC0_CYCTE</name>
<reference evidence="2" key="1">
    <citation type="submission" date="2021-01" db="EMBL/GenBank/DDBJ databases">
        <authorList>
            <person name="Corre E."/>
            <person name="Pelletier E."/>
            <person name="Niang G."/>
            <person name="Scheremetjew M."/>
            <person name="Finn R."/>
            <person name="Kale V."/>
            <person name="Holt S."/>
            <person name="Cochrane G."/>
            <person name="Meng A."/>
            <person name="Brown T."/>
            <person name="Cohen L."/>
        </authorList>
    </citation>
    <scope>NUCLEOTIDE SEQUENCE</scope>
    <source>
        <strain evidence="2">ECT3854</strain>
    </source>
</reference>
<organism evidence="2">
    <name type="scientific">Cyclophora tenuis</name>
    <name type="common">Marine diatom</name>
    <dbReference type="NCBI Taxonomy" id="216820"/>
    <lineage>
        <taxon>Eukaryota</taxon>
        <taxon>Sar</taxon>
        <taxon>Stramenopiles</taxon>
        <taxon>Ochrophyta</taxon>
        <taxon>Bacillariophyta</taxon>
        <taxon>Fragilariophyceae</taxon>
        <taxon>Fragilariophycidae</taxon>
        <taxon>Cyclophorales</taxon>
        <taxon>Cyclophoraceae</taxon>
        <taxon>Cyclophora</taxon>
    </lineage>
</organism>
<gene>
    <name evidence="2" type="ORF">CTEN0397_LOCUS672</name>
</gene>
<dbReference type="EMBL" id="HBFW01001040">
    <property type="protein sequence ID" value="CAD8929654.1"/>
    <property type="molecule type" value="Transcribed_RNA"/>
</dbReference>
<feature type="compositionally biased region" description="Pro residues" evidence="1">
    <location>
        <begin position="187"/>
        <end position="199"/>
    </location>
</feature>
<evidence type="ECO:0000256" key="1">
    <source>
        <dbReference type="SAM" id="MobiDB-lite"/>
    </source>
</evidence>
<sequence>MGTNTATKRENHVMFLLHQRHFLQVHHSVLAVRKFHHCPWQRPYDRYILTFCKHHKHFQPRFVFAVVATHIDHIRPITYARPVWLFFPDEGLKTIHRTFDVGIPAIVPKVSCQSGIHLLTKSFMTSTNLANKSIALMADAASPKPSSTKTTGYIGAESLQVATPKSSLVGSDALPQDSVFWNSLSPPSTPRTPSPPRTPSTPVLRNGTARYPSPPIIRQHRRVAPLSVPSHLVLPDLAQNVEPVVTFRGISNTGNITMQTRSPCFSLRRDR</sequence>
<evidence type="ECO:0000313" key="2">
    <source>
        <dbReference type="EMBL" id="CAD8929654.1"/>
    </source>
</evidence>